<name>A0A1I7EQD3_9BURK</name>
<proteinExistence type="predicted"/>
<dbReference type="GO" id="GO:0000976">
    <property type="term" value="F:transcription cis-regulatory region binding"/>
    <property type="evidence" value="ECO:0007669"/>
    <property type="project" value="TreeGrafter"/>
</dbReference>
<evidence type="ECO:0000256" key="2">
    <source>
        <dbReference type="ARBA" id="ARBA00023125"/>
    </source>
</evidence>
<protein>
    <submittedName>
        <fullName evidence="7">Transcriptional regulator, TetR family</fullName>
    </submittedName>
</protein>
<gene>
    <name evidence="7" type="ORF">SAMN05192563_104738</name>
</gene>
<dbReference type="OrthoDB" id="8799388at2"/>
<dbReference type="InterPro" id="IPR009057">
    <property type="entry name" value="Homeodomain-like_sf"/>
</dbReference>
<keyword evidence="2 4" id="KW-0238">DNA-binding</keyword>
<dbReference type="EMBL" id="FPBH01000047">
    <property type="protein sequence ID" value="SFU26125.1"/>
    <property type="molecule type" value="Genomic_DNA"/>
</dbReference>
<dbReference type="RefSeq" id="WP_093646533.1">
    <property type="nucleotide sequence ID" value="NZ_CAJNBE010000028.1"/>
</dbReference>
<evidence type="ECO:0000256" key="4">
    <source>
        <dbReference type="PROSITE-ProRule" id="PRU00335"/>
    </source>
</evidence>
<keyword evidence="1" id="KW-0805">Transcription regulation</keyword>
<dbReference type="PANTHER" id="PTHR30055">
    <property type="entry name" value="HTH-TYPE TRANSCRIPTIONAL REGULATOR RUTR"/>
    <property type="match status" value="1"/>
</dbReference>
<evidence type="ECO:0000256" key="5">
    <source>
        <dbReference type="SAM" id="MobiDB-lite"/>
    </source>
</evidence>
<evidence type="ECO:0000313" key="7">
    <source>
        <dbReference type="EMBL" id="SFU26125.1"/>
    </source>
</evidence>
<evidence type="ECO:0000313" key="8">
    <source>
        <dbReference type="Proteomes" id="UP000198844"/>
    </source>
</evidence>
<dbReference type="PANTHER" id="PTHR30055:SF234">
    <property type="entry name" value="HTH-TYPE TRANSCRIPTIONAL REGULATOR BETI"/>
    <property type="match status" value="1"/>
</dbReference>
<dbReference type="InterPro" id="IPR001647">
    <property type="entry name" value="HTH_TetR"/>
</dbReference>
<keyword evidence="3" id="KW-0804">Transcription</keyword>
<evidence type="ECO:0000256" key="3">
    <source>
        <dbReference type="ARBA" id="ARBA00023163"/>
    </source>
</evidence>
<dbReference type="Pfam" id="PF00440">
    <property type="entry name" value="TetR_N"/>
    <property type="match status" value="1"/>
</dbReference>
<feature type="region of interest" description="Disordered" evidence="5">
    <location>
        <begin position="1"/>
        <end position="23"/>
    </location>
</feature>
<dbReference type="GO" id="GO:0003700">
    <property type="term" value="F:DNA-binding transcription factor activity"/>
    <property type="evidence" value="ECO:0007669"/>
    <property type="project" value="TreeGrafter"/>
</dbReference>
<dbReference type="AlphaFoldDB" id="A0A1I7EQD3"/>
<accession>A0A1I7EQD3</accession>
<evidence type="ECO:0000259" key="6">
    <source>
        <dbReference type="PROSITE" id="PS50977"/>
    </source>
</evidence>
<dbReference type="PROSITE" id="PS50977">
    <property type="entry name" value="HTH_TETR_2"/>
    <property type="match status" value="1"/>
</dbReference>
<dbReference type="Gene3D" id="1.10.357.10">
    <property type="entry name" value="Tetracycline Repressor, domain 2"/>
    <property type="match status" value="1"/>
</dbReference>
<feature type="DNA-binding region" description="H-T-H motif" evidence="4">
    <location>
        <begin position="49"/>
        <end position="68"/>
    </location>
</feature>
<organism evidence="7 8">
    <name type="scientific">Paraburkholderia aspalathi</name>
    <dbReference type="NCBI Taxonomy" id="1324617"/>
    <lineage>
        <taxon>Bacteria</taxon>
        <taxon>Pseudomonadati</taxon>
        <taxon>Pseudomonadota</taxon>
        <taxon>Betaproteobacteria</taxon>
        <taxon>Burkholderiales</taxon>
        <taxon>Burkholderiaceae</taxon>
        <taxon>Paraburkholderia</taxon>
    </lineage>
</organism>
<dbReference type="Proteomes" id="UP000198844">
    <property type="component" value="Unassembled WGS sequence"/>
</dbReference>
<dbReference type="InterPro" id="IPR050109">
    <property type="entry name" value="HTH-type_TetR-like_transc_reg"/>
</dbReference>
<evidence type="ECO:0000256" key="1">
    <source>
        <dbReference type="ARBA" id="ARBA00023015"/>
    </source>
</evidence>
<reference evidence="7 8" key="1">
    <citation type="submission" date="2016-10" db="EMBL/GenBank/DDBJ databases">
        <authorList>
            <person name="de Groot N.N."/>
        </authorList>
    </citation>
    <scope>NUCLEOTIDE SEQUENCE [LARGE SCALE GENOMIC DNA]</scope>
    <source>
        <strain evidence="7 8">LMG 27731</strain>
    </source>
</reference>
<sequence length="229" mass="25322">MTTTSPRGREAQPSAIAAPRQTRSQQGLVRMLQAGRELIEASGNLDDLSINDIVERAGTSIGAFYRRFDNKDSFFEVVQDAAMQEGLAHVRETVERDPAWRSNDAGTLADAVISFYVMTFRRNRGLYHASLLRASQRKANWDAVKSTNHEVLAMIVPRLVSALAKSRGIKAGGDAIQSLEFEVRATLQMILGMLVNSVLNDPGPLSLSSRQLRSWLQIRVRRCLGLPDG</sequence>
<feature type="domain" description="HTH tetR-type" evidence="6">
    <location>
        <begin position="25"/>
        <end position="86"/>
    </location>
</feature>
<dbReference type="SUPFAM" id="SSF46689">
    <property type="entry name" value="Homeodomain-like"/>
    <property type="match status" value="1"/>
</dbReference>